<dbReference type="Pfam" id="PF14616">
    <property type="entry name" value="Rua1_C"/>
    <property type="match status" value="1"/>
</dbReference>
<protein>
    <recommendedName>
        <fullName evidence="1">Transcription regulator Rua1 C-terminal domain-containing protein</fullName>
    </recommendedName>
</protein>
<dbReference type="RefSeq" id="XP_041408689.1">
    <property type="nucleotide sequence ID" value="XM_041552755.1"/>
</dbReference>
<comment type="caution">
    <text evidence="2">The sequence shown here is derived from an EMBL/GenBank/DDBJ whole genome shotgun (WGS) entry which is preliminary data.</text>
</comment>
<organism evidence="2 3">
    <name type="scientific">Maudiozyma barnettii</name>
    <dbReference type="NCBI Taxonomy" id="61262"/>
    <lineage>
        <taxon>Eukaryota</taxon>
        <taxon>Fungi</taxon>
        <taxon>Dikarya</taxon>
        <taxon>Ascomycota</taxon>
        <taxon>Saccharomycotina</taxon>
        <taxon>Saccharomycetes</taxon>
        <taxon>Saccharomycetales</taxon>
        <taxon>Saccharomycetaceae</taxon>
        <taxon>Maudiozyma</taxon>
    </lineage>
</organism>
<reference evidence="2 3" key="1">
    <citation type="submission" date="2020-05" db="EMBL/GenBank/DDBJ databases">
        <authorList>
            <person name="Casaregola S."/>
            <person name="Devillers H."/>
            <person name="Grondin C."/>
        </authorList>
    </citation>
    <scope>NUCLEOTIDE SEQUENCE [LARGE SCALE GENOMIC DNA]</scope>
    <source>
        <strain evidence="2 3">CLIB 1767</strain>
    </source>
</reference>
<gene>
    <name evidence="2" type="ORF">KABA2_12S00462</name>
</gene>
<evidence type="ECO:0000259" key="1">
    <source>
        <dbReference type="Pfam" id="PF14616"/>
    </source>
</evidence>
<sequence>MLEEKEELLNNRRIFNDITNISTQTTTTTTTTTPTNKLRLLNKSYNINEGQLYCKDNSQTIKKENKVYLPRVFQHHDLPDWLIQRYKDKDRCDIFINCNFNGSPCNTIRGAYCDAEEENIVINKSQWIEFKYCRKYNSINQILCRFCYGKNWIEESFIYEHLFGSHGIVTNNNSSSNKIRIRLLPLPQKYQINEISNKTKTKTKTKNIKIQVLCKECEKWIKLNSSNSSSSTKETIEYRQLHGIRGFYENYFRHYISCNSSEHNQIHFISNK</sequence>
<dbReference type="EMBL" id="CAEFZW010000012">
    <property type="protein sequence ID" value="CAB4256845.1"/>
    <property type="molecule type" value="Genomic_DNA"/>
</dbReference>
<dbReference type="AlphaFoldDB" id="A0A8H2VK88"/>
<dbReference type="Proteomes" id="UP000644660">
    <property type="component" value="Unassembled WGS sequence"/>
</dbReference>
<accession>A0A8H2VK88</accession>
<evidence type="ECO:0000313" key="3">
    <source>
        <dbReference type="Proteomes" id="UP000644660"/>
    </source>
</evidence>
<name>A0A8H2VK88_9SACH</name>
<dbReference type="GeneID" id="64859941"/>
<keyword evidence="3" id="KW-1185">Reference proteome</keyword>
<dbReference type="InterPro" id="IPR028012">
    <property type="entry name" value="Rua1_C"/>
</dbReference>
<evidence type="ECO:0000313" key="2">
    <source>
        <dbReference type="EMBL" id="CAB4256845.1"/>
    </source>
</evidence>
<proteinExistence type="predicted"/>
<feature type="domain" description="Transcription regulator Rua1 C-terminal" evidence="1">
    <location>
        <begin position="130"/>
        <end position="258"/>
    </location>
</feature>